<dbReference type="EMBL" id="JBHTMP010000057">
    <property type="protein sequence ID" value="MFD1324759.1"/>
    <property type="molecule type" value="Genomic_DNA"/>
</dbReference>
<keyword evidence="3" id="KW-0328">Glycosyltransferase</keyword>
<dbReference type="Proteomes" id="UP001597260">
    <property type="component" value="Unassembled WGS sequence"/>
</dbReference>
<comment type="caution">
    <text evidence="3">The sequence shown here is derived from an EMBL/GenBank/DDBJ whole genome shotgun (WGS) entry which is preliminary data.</text>
</comment>
<name>A0ABW3YJV5_9ACTN</name>
<keyword evidence="4" id="KW-1185">Reference proteome</keyword>
<feature type="domain" description="Glycosyltransferase 2-like" evidence="2">
    <location>
        <begin position="21"/>
        <end position="141"/>
    </location>
</feature>
<dbReference type="EC" id="2.4.-.-" evidence="3"/>
<evidence type="ECO:0000313" key="4">
    <source>
        <dbReference type="Proteomes" id="UP001597260"/>
    </source>
</evidence>
<dbReference type="PANTHER" id="PTHR43179:SF7">
    <property type="entry name" value="RHAMNOSYLTRANSFERASE WBBL"/>
    <property type="match status" value="1"/>
</dbReference>
<dbReference type="RefSeq" id="WP_377575925.1">
    <property type="nucleotide sequence ID" value="NZ_JBHTMP010000057.1"/>
</dbReference>
<organism evidence="3 4">
    <name type="scientific">Micromonospora sonneratiae</name>
    <dbReference type="NCBI Taxonomy" id="1184706"/>
    <lineage>
        <taxon>Bacteria</taxon>
        <taxon>Bacillati</taxon>
        <taxon>Actinomycetota</taxon>
        <taxon>Actinomycetes</taxon>
        <taxon>Micromonosporales</taxon>
        <taxon>Micromonosporaceae</taxon>
        <taxon>Micromonospora</taxon>
    </lineage>
</organism>
<protein>
    <submittedName>
        <fullName evidence="3">Glycosyltransferase</fullName>
        <ecNumber evidence="3">2.4.-.-</ecNumber>
    </submittedName>
</protein>
<dbReference type="Pfam" id="PF00535">
    <property type="entry name" value="Glycos_transf_2"/>
    <property type="match status" value="1"/>
</dbReference>
<dbReference type="GO" id="GO:0016757">
    <property type="term" value="F:glycosyltransferase activity"/>
    <property type="evidence" value="ECO:0007669"/>
    <property type="project" value="UniProtKB-KW"/>
</dbReference>
<proteinExistence type="predicted"/>
<feature type="region of interest" description="Disordered" evidence="1">
    <location>
        <begin position="494"/>
        <end position="518"/>
    </location>
</feature>
<gene>
    <name evidence="3" type="ORF">ACFQ4H_27110</name>
</gene>
<evidence type="ECO:0000313" key="3">
    <source>
        <dbReference type="EMBL" id="MFD1324759.1"/>
    </source>
</evidence>
<dbReference type="PANTHER" id="PTHR43179">
    <property type="entry name" value="RHAMNOSYLTRANSFERASE WBBL"/>
    <property type="match status" value="1"/>
</dbReference>
<reference evidence="4" key="1">
    <citation type="journal article" date="2019" name="Int. J. Syst. Evol. Microbiol.">
        <title>The Global Catalogue of Microorganisms (GCM) 10K type strain sequencing project: providing services to taxonomists for standard genome sequencing and annotation.</title>
        <authorList>
            <consortium name="The Broad Institute Genomics Platform"/>
            <consortium name="The Broad Institute Genome Sequencing Center for Infectious Disease"/>
            <person name="Wu L."/>
            <person name="Ma J."/>
        </authorList>
    </citation>
    <scope>NUCLEOTIDE SEQUENCE [LARGE SCALE GENOMIC DNA]</scope>
    <source>
        <strain evidence="4">JCM 31037</strain>
    </source>
</reference>
<dbReference type="Gene3D" id="3.90.550.10">
    <property type="entry name" value="Spore Coat Polysaccharide Biosynthesis Protein SpsA, Chain A"/>
    <property type="match status" value="1"/>
</dbReference>
<keyword evidence="3" id="KW-0808">Transferase</keyword>
<evidence type="ECO:0000256" key="1">
    <source>
        <dbReference type="SAM" id="MobiDB-lite"/>
    </source>
</evidence>
<dbReference type="SUPFAM" id="SSF53448">
    <property type="entry name" value="Nucleotide-diphospho-sugar transferases"/>
    <property type="match status" value="2"/>
</dbReference>
<sequence length="518" mass="55626">MPGPSGPGGPVPSPASRLLDVVVPAHDEETLIGGCLRAVLRDATGIDLRIIVVANGCTDGTADAVRAVGKDLDTDPPSSVAGFAPPSRRQILLVEMPVAGKAGALNAGDRHRRGCPTIYLDADTVLTPGTLDALLTALEAGTAPRLVAPRPVLVRPADRLGRDFAAVWLNLPAVAGQVVGAGCYAVNVAGRARWDTFPELTADDAYVRSRFTPDERLLVGPGGFLLVLPRWRELIGVADRWRRGNSELTALPDPGPAAGSVTASPAAGTGRNLAVVAARPGLWPHLPGFLLVNFAGRLRRRRRWARADGLRAAGPPGPRPGIVPTVDVVVTHRHPAALDRCLASLRSSWARLHVTVVQTAPVRDPAVLATAVEQAGRPGHGDYLLLVDSTVELAAGALDELLALATRFPAAGLYAGRPVHRRPDQVRVARRPPGGLLLVDRALWHRLSGPTGRQHHWWWRIRPDRVRLDLRRNHHRSLHRDFFRDLHRRAGRLGATPMYTPSAGYRQSDRPVPPEPSA</sequence>
<evidence type="ECO:0000259" key="2">
    <source>
        <dbReference type="Pfam" id="PF00535"/>
    </source>
</evidence>
<accession>A0ABW3YJV5</accession>
<dbReference type="InterPro" id="IPR001173">
    <property type="entry name" value="Glyco_trans_2-like"/>
</dbReference>
<dbReference type="InterPro" id="IPR029044">
    <property type="entry name" value="Nucleotide-diphossugar_trans"/>
</dbReference>